<keyword evidence="2" id="KW-1185">Reference proteome</keyword>
<dbReference type="PROSITE" id="PS51257">
    <property type="entry name" value="PROKAR_LIPOPROTEIN"/>
    <property type="match status" value="1"/>
</dbReference>
<reference evidence="1" key="1">
    <citation type="submission" date="2021-01" db="EMBL/GenBank/DDBJ databases">
        <title>Fulvivirga kasyanovii gen. nov., sp nov., a novel member of the phylum Bacteroidetes isolated from seawater in a mussel farm.</title>
        <authorList>
            <person name="Zhao L.-H."/>
            <person name="Wang Z.-J."/>
        </authorList>
    </citation>
    <scope>NUCLEOTIDE SEQUENCE</scope>
    <source>
        <strain evidence="1">2943</strain>
    </source>
</reference>
<name>A0A937F697_9BACT</name>
<proteinExistence type="predicted"/>
<gene>
    <name evidence="1" type="ORF">JL102_02705</name>
</gene>
<dbReference type="Pfam" id="PF16125">
    <property type="entry name" value="DUF4837"/>
    <property type="match status" value="1"/>
</dbReference>
<evidence type="ECO:0000313" key="2">
    <source>
        <dbReference type="Proteomes" id="UP000659388"/>
    </source>
</evidence>
<dbReference type="InterPro" id="IPR032286">
    <property type="entry name" value="DUF4837"/>
</dbReference>
<protein>
    <submittedName>
        <fullName evidence="1">DUF4837 family protein</fullName>
    </submittedName>
</protein>
<evidence type="ECO:0000313" key="1">
    <source>
        <dbReference type="EMBL" id="MBL3655024.1"/>
    </source>
</evidence>
<dbReference type="AlphaFoldDB" id="A0A937F697"/>
<accession>A0A937F697</accession>
<dbReference type="EMBL" id="JAESIY010000001">
    <property type="protein sequence ID" value="MBL3655024.1"/>
    <property type="molecule type" value="Genomic_DNA"/>
</dbReference>
<dbReference type="RefSeq" id="WP_202242131.1">
    <property type="nucleotide sequence ID" value="NZ_JAESIY010000001.1"/>
</dbReference>
<organism evidence="1 2">
    <name type="scientific">Fulvivirga sediminis</name>
    <dbReference type="NCBI Taxonomy" id="2803949"/>
    <lineage>
        <taxon>Bacteria</taxon>
        <taxon>Pseudomonadati</taxon>
        <taxon>Bacteroidota</taxon>
        <taxon>Cytophagia</taxon>
        <taxon>Cytophagales</taxon>
        <taxon>Fulvivirgaceae</taxon>
        <taxon>Fulvivirga</taxon>
    </lineage>
</organism>
<sequence>MKNISLITLIILIIAGCSGTGKKNKGLLPDASGGAGEIIIVMDSAQWNGEVGDAIKSTFKQDVPGLPREEQMFKINHVDPRKLTSFLKSVRNLVFVMTTDDNSSGSKILRNYFTKSSLDRINKNEDLFIHTAEDEYAKGQEVMYLFGQTSKLLAQHIRENKNSLQKFFNKAEKERLSETLFANSPKGLTELLEKEHGCTMTLPFAYKLALNEDGFVWFRQMNAENDKNIFISYRPYTSENIFQKDQLIQLRDSIAKKQLFGDPDEPNSHLITETNVSQVPVLVEHQTFKGKYAMQMRGIWRTNNVTMGGPFISYTILDEERNRIYYIEGFVYSPGKNQREFMREMDVILSTFDTKGSAQASAK</sequence>
<comment type="caution">
    <text evidence="1">The sequence shown here is derived from an EMBL/GenBank/DDBJ whole genome shotgun (WGS) entry which is preliminary data.</text>
</comment>
<dbReference type="Proteomes" id="UP000659388">
    <property type="component" value="Unassembled WGS sequence"/>
</dbReference>